<protein>
    <recommendedName>
        <fullName evidence="8">L,D-TPase catalytic domain-containing protein</fullName>
    </recommendedName>
</protein>
<dbReference type="GO" id="GO:0004180">
    <property type="term" value="F:carboxypeptidase activity"/>
    <property type="evidence" value="ECO:0007669"/>
    <property type="project" value="UniProtKB-ARBA"/>
</dbReference>
<dbReference type="SUPFAM" id="SSF141523">
    <property type="entry name" value="L,D-transpeptidase catalytic domain-like"/>
    <property type="match status" value="1"/>
</dbReference>
<evidence type="ECO:0000313" key="9">
    <source>
        <dbReference type="EMBL" id="TGE19282.1"/>
    </source>
</evidence>
<feature type="domain" description="L,D-TPase catalytic" evidence="8">
    <location>
        <begin position="62"/>
        <end position="194"/>
    </location>
</feature>
<keyword evidence="4 7" id="KW-0133">Cell shape</keyword>
<keyword evidence="6 7" id="KW-0961">Cell wall biogenesis/degradation</keyword>
<comment type="pathway">
    <text evidence="1 7">Cell wall biogenesis; peptidoglycan biosynthesis.</text>
</comment>
<evidence type="ECO:0000259" key="8">
    <source>
        <dbReference type="PROSITE" id="PS52029"/>
    </source>
</evidence>
<evidence type="ECO:0000256" key="5">
    <source>
        <dbReference type="ARBA" id="ARBA00022984"/>
    </source>
</evidence>
<keyword evidence="5 7" id="KW-0573">Peptidoglycan synthesis</keyword>
<reference evidence="9 10" key="1">
    <citation type="submission" date="2019-04" db="EMBL/GenBank/DDBJ databases">
        <authorList>
            <person name="Feng G."/>
            <person name="Zhang J."/>
            <person name="Zhu H."/>
        </authorList>
    </citation>
    <scope>NUCLEOTIDE SEQUENCE [LARGE SCALE GENOMIC DNA]</scope>
    <source>
        <strain evidence="9 10">JCM 17223</strain>
    </source>
</reference>
<feature type="active site" description="Nucleophile" evidence="7">
    <location>
        <position position="163"/>
    </location>
</feature>
<dbReference type="PANTHER" id="PTHR36699">
    <property type="entry name" value="LD-TRANSPEPTIDASE"/>
    <property type="match status" value="1"/>
</dbReference>
<evidence type="ECO:0000313" key="10">
    <source>
        <dbReference type="Proteomes" id="UP000297739"/>
    </source>
</evidence>
<dbReference type="InterPro" id="IPR005490">
    <property type="entry name" value="LD_TPept_cat_dom"/>
</dbReference>
<dbReference type="Proteomes" id="UP000297739">
    <property type="component" value="Unassembled WGS sequence"/>
</dbReference>
<dbReference type="AlphaFoldDB" id="A0A4Z0PPJ0"/>
<proteinExistence type="inferred from homology"/>
<dbReference type="RefSeq" id="WP_135496293.1">
    <property type="nucleotide sequence ID" value="NZ_SRLD01000004.1"/>
</dbReference>
<gene>
    <name evidence="9" type="ORF">E5J99_03310</name>
</gene>
<comment type="caution">
    <text evidence="9">The sequence shown here is derived from an EMBL/GenBank/DDBJ whole genome shotgun (WGS) entry which is preliminary data.</text>
</comment>
<keyword evidence="10" id="KW-1185">Reference proteome</keyword>
<dbReference type="GO" id="GO:0009252">
    <property type="term" value="P:peptidoglycan biosynthetic process"/>
    <property type="evidence" value="ECO:0007669"/>
    <property type="project" value="UniProtKB-UniPathway"/>
</dbReference>
<keyword evidence="3" id="KW-0808">Transferase</keyword>
<evidence type="ECO:0000256" key="1">
    <source>
        <dbReference type="ARBA" id="ARBA00004752"/>
    </source>
</evidence>
<dbReference type="PROSITE" id="PS51257">
    <property type="entry name" value="PROKAR_LIPOPROTEIN"/>
    <property type="match status" value="1"/>
</dbReference>
<dbReference type="OrthoDB" id="9809748at2"/>
<dbReference type="PROSITE" id="PS52029">
    <property type="entry name" value="LD_TPASE"/>
    <property type="match status" value="1"/>
</dbReference>
<dbReference type="GO" id="GO:0016740">
    <property type="term" value="F:transferase activity"/>
    <property type="evidence" value="ECO:0007669"/>
    <property type="project" value="UniProtKB-KW"/>
</dbReference>
<organism evidence="9 10">
    <name type="scientific">Hymenobacter elongatus</name>
    <dbReference type="NCBI Taxonomy" id="877208"/>
    <lineage>
        <taxon>Bacteria</taxon>
        <taxon>Pseudomonadati</taxon>
        <taxon>Bacteroidota</taxon>
        <taxon>Cytophagia</taxon>
        <taxon>Cytophagales</taxon>
        <taxon>Hymenobacteraceae</taxon>
        <taxon>Hymenobacter</taxon>
    </lineage>
</organism>
<dbReference type="InterPro" id="IPR038063">
    <property type="entry name" value="Transpep_catalytic_dom"/>
</dbReference>
<name>A0A4Z0PPJ0_9BACT</name>
<evidence type="ECO:0000256" key="7">
    <source>
        <dbReference type="PROSITE-ProRule" id="PRU01373"/>
    </source>
</evidence>
<dbReference type="GO" id="GO:0008360">
    <property type="term" value="P:regulation of cell shape"/>
    <property type="evidence" value="ECO:0007669"/>
    <property type="project" value="UniProtKB-UniRule"/>
</dbReference>
<dbReference type="PANTHER" id="PTHR36699:SF1">
    <property type="entry name" value="L,D-TRANSPEPTIDASE YAFK-RELATED"/>
    <property type="match status" value="1"/>
</dbReference>
<evidence type="ECO:0000256" key="4">
    <source>
        <dbReference type="ARBA" id="ARBA00022960"/>
    </source>
</evidence>
<sequence>MRTFLLAISLLALVAACPPTPNPALREYQLTYPRVRLAYAHKWPRLRTLLHSRGIDPARLEVFFRAFKVGRRLEAWGRNQGDSTFRLLRTYHIAGTSGGLGPKRHAGDNQVPEGFYHIDRFNPISTYYMSLGLDYPNASDRALGGNDPGNHIFVHGSNVTVGCLPITDDSIQEVYLLALEARSAGQLDMQMHIFPFELNAQNMERYRQNVNYAFWQSLQPAYAHFDEQLRLPVVTVQPTGRYLMQQP</sequence>
<feature type="active site" description="Proton donor/acceptor" evidence="7">
    <location>
        <position position="155"/>
    </location>
</feature>
<dbReference type="UniPathway" id="UPA00219"/>
<evidence type="ECO:0000256" key="6">
    <source>
        <dbReference type="ARBA" id="ARBA00023316"/>
    </source>
</evidence>
<dbReference type="GO" id="GO:0071555">
    <property type="term" value="P:cell wall organization"/>
    <property type="evidence" value="ECO:0007669"/>
    <property type="project" value="UniProtKB-UniRule"/>
</dbReference>
<comment type="similarity">
    <text evidence="2">Belongs to the YkuD family.</text>
</comment>
<evidence type="ECO:0000256" key="3">
    <source>
        <dbReference type="ARBA" id="ARBA00022679"/>
    </source>
</evidence>
<accession>A0A4Z0PPJ0</accession>
<dbReference type="EMBL" id="SRLD01000004">
    <property type="protein sequence ID" value="TGE19282.1"/>
    <property type="molecule type" value="Genomic_DNA"/>
</dbReference>
<evidence type="ECO:0000256" key="2">
    <source>
        <dbReference type="ARBA" id="ARBA00005992"/>
    </source>
</evidence>